<feature type="transmembrane region" description="Helical" evidence="2">
    <location>
        <begin position="368"/>
        <end position="386"/>
    </location>
</feature>
<evidence type="ECO:0000313" key="4">
    <source>
        <dbReference type="Proteomes" id="UP000616779"/>
    </source>
</evidence>
<dbReference type="EMBL" id="WHOA01000127">
    <property type="protein sequence ID" value="NOU73551.1"/>
    <property type="molecule type" value="Genomic_DNA"/>
</dbReference>
<evidence type="ECO:0000256" key="2">
    <source>
        <dbReference type="SAM" id="Phobius"/>
    </source>
</evidence>
<evidence type="ECO:0000313" key="3">
    <source>
        <dbReference type="EMBL" id="NOU73551.1"/>
    </source>
</evidence>
<comment type="caution">
    <text evidence="3">The sequence shown here is derived from an EMBL/GenBank/DDBJ whole genome shotgun (WGS) entry which is preliminary data.</text>
</comment>
<feature type="transmembrane region" description="Helical" evidence="2">
    <location>
        <begin position="131"/>
        <end position="158"/>
    </location>
</feature>
<dbReference type="PANTHER" id="PTHR23526:SF2">
    <property type="entry name" value="MAJOR FACILITATOR SUPERFAMILY (MFS) PROFILE DOMAIN-CONTAINING PROTEIN"/>
    <property type="match status" value="1"/>
</dbReference>
<feature type="transmembrane region" description="Helical" evidence="2">
    <location>
        <begin position="164"/>
        <end position="185"/>
    </location>
</feature>
<keyword evidence="2" id="KW-0812">Transmembrane</keyword>
<feature type="transmembrane region" description="Helical" evidence="2">
    <location>
        <begin position="9"/>
        <end position="33"/>
    </location>
</feature>
<sequence>MNISPATRLLMLITTLNASASSISSIFINIYLFKVSNEFYQVFTFHFFSFLSMLPCCVAAGWLSKKTNRKIGLLVGNGLLLLFYSIMLIFGDTMSGWIPLAGLIYGASQGFYWLSVNVLSIDLTKPENRDWFNGLSGTFTSITQMISPFAAGWIIVAFPGNLGYRYIFGFALALFVLSIICAAFLPSSSKKSPMYWGKIREIHKSPKWRNLSRSFTTLHFRDDILAPFVWVSLFIATQNESIIGNYSLLMTALSTVSFFVIGRFGRQERKRYYMMIGGIGFSAALLAFIPGINTETLLIYAIVGGICNPMFQVPFSTLLIDTIAEFDENGKYRIELVIAREIAISLGRIFCAFCLVLLFRYFPVNTSLLNITLAVLTAAGLLPLILTRKMFH</sequence>
<feature type="transmembrane region" description="Helical" evidence="2">
    <location>
        <begin position="298"/>
        <end position="321"/>
    </location>
</feature>
<evidence type="ECO:0000256" key="1">
    <source>
        <dbReference type="ARBA" id="ARBA00004651"/>
    </source>
</evidence>
<comment type="subcellular location">
    <subcellularLocation>
        <location evidence="1">Cell membrane</location>
        <topology evidence="1">Multi-pass membrane protein</topology>
    </subcellularLocation>
</comment>
<protein>
    <submittedName>
        <fullName evidence="3">MFS transporter</fullName>
    </submittedName>
</protein>
<feature type="transmembrane region" description="Helical" evidence="2">
    <location>
        <begin position="342"/>
        <end position="362"/>
    </location>
</feature>
<dbReference type="InterPro" id="IPR052528">
    <property type="entry name" value="Sugar_transport-like"/>
</dbReference>
<dbReference type="RefSeq" id="WP_171644967.1">
    <property type="nucleotide sequence ID" value="NZ_WHOA01000127.1"/>
</dbReference>
<gene>
    <name evidence="3" type="ORF">GC098_19355</name>
</gene>
<accession>A0ABX1XZV6</accession>
<keyword evidence="2" id="KW-0472">Membrane</keyword>
<keyword evidence="4" id="KW-1185">Reference proteome</keyword>
<dbReference type="Proteomes" id="UP000616779">
    <property type="component" value="Unassembled WGS sequence"/>
</dbReference>
<proteinExistence type="predicted"/>
<name>A0ABX1XZV6_9BACL</name>
<dbReference type="Pfam" id="PF07690">
    <property type="entry name" value="MFS_1"/>
    <property type="match status" value="1"/>
</dbReference>
<reference evidence="3 4" key="1">
    <citation type="submission" date="2019-10" db="EMBL/GenBank/DDBJ databases">
        <title>Description of Paenibacillus terrestris sp. nov.</title>
        <authorList>
            <person name="Carlier A."/>
            <person name="Qi S."/>
        </authorList>
    </citation>
    <scope>NUCLEOTIDE SEQUENCE [LARGE SCALE GENOMIC DNA]</scope>
    <source>
        <strain evidence="3 4">LMG 31458</strain>
    </source>
</reference>
<dbReference type="Gene3D" id="1.20.1250.20">
    <property type="entry name" value="MFS general substrate transporter like domains"/>
    <property type="match status" value="1"/>
</dbReference>
<feature type="transmembrane region" description="Helical" evidence="2">
    <location>
        <begin position="242"/>
        <end position="261"/>
    </location>
</feature>
<organism evidence="3 4">
    <name type="scientific">Paenibacillus phytorum</name>
    <dbReference type="NCBI Taxonomy" id="2654977"/>
    <lineage>
        <taxon>Bacteria</taxon>
        <taxon>Bacillati</taxon>
        <taxon>Bacillota</taxon>
        <taxon>Bacilli</taxon>
        <taxon>Bacillales</taxon>
        <taxon>Paenibacillaceae</taxon>
        <taxon>Paenibacillus</taxon>
    </lineage>
</organism>
<keyword evidence="2" id="KW-1133">Transmembrane helix</keyword>
<dbReference type="InterPro" id="IPR036259">
    <property type="entry name" value="MFS_trans_sf"/>
</dbReference>
<dbReference type="SUPFAM" id="SSF103473">
    <property type="entry name" value="MFS general substrate transporter"/>
    <property type="match status" value="1"/>
</dbReference>
<dbReference type="InterPro" id="IPR011701">
    <property type="entry name" value="MFS"/>
</dbReference>
<dbReference type="PANTHER" id="PTHR23526">
    <property type="entry name" value="INTEGRAL MEMBRANE TRANSPORT PROTEIN-RELATED"/>
    <property type="match status" value="1"/>
</dbReference>
<feature type="transmembrane region" description="Helical" evidence="2">
    <location>
        <begin position="273"/>
        <end position="292"/>
    </location>
</feature>
<feature type="transmembrane region" description="Helical" evidence="2">
    <location>
        <begin position="39"/>
        <end position="64"/>
    </location>
</feature>
<feature type="transmembrane region" description="Helical" evidence="2">
    <location>
        <begin position="71"/>
        <end position="91"/>
    </location>
</feature>